<dbReference type="PROSITE" id="PS51257">
    <property type="entry name" value="PROKAR_LIPOPROTEIN"/>
    <property type="match status" value="1"/>
</dbReference>
<sequence>MAVKHLIAAALGAALVSACTESGDTAAASSHRAGEKSPAASITLPPQQRDSAWFAQAQRDLGAASEVVIDNRPGAAKNIILFVGDGMGISTVTAARILAGQQQGMSGEEYQLSFEKMPFAGLIKTYNTNQQTPDSAGTATAIMSGVKTKAGVLNVAEDVPRGDCLASRQRPLVTVLELAESRGKSTGVVSTARLTHATPASTYAKVPERGWESDDALPADAKENGCVDIAAQMVALEAGNGIDVAMGGGRRHFLPVSVTDLEGQPGRRQDGRNLVQEWQQRYRAGGASAVYIEDQAGFEGVDIAATDKLLGLFESSHMRYEEDRGNDVAGEPSLSAMTATALKLLEKNSDGYFLLVESGRIDHGHHAGSAYSALTDAVEFARAVQVAMDGTSAEDTLIIVTADHSHVLTIAGYPTRGNPILGKVVTNDSHGEPEPAPATAKDGMPFTTLSYATGRGFADLGDETDADVRYELPAAAGRHDLSEIDTTAPGFHQEALVPLAGETHAGEDVGIWARGPGAHLLGGTNEQSYIFHVMARSGALLPH</sequence>
<dbReference type="Proteomes" id="UP001408594">
    <property type="component" value="Unassembled WGS sequence"/>
</dbReference>
<dbReference type="CDD" id="cd16012">
    <property type="entry name" value="ALP"/>
    <property type="match status" value="1"/>
</dbReference>
<dbReference type="PANTHER" id="PTHR11596:SF5">
    <property type="entry name" value="ALKALINE PHOSPHATASE"/>
    <property type="match status" value="1"/>
</dbReference>
<comment type="caution">
    <text evidence="4">The sequence shown here is derived from an EMBL/GenBank/DDBJ whole genome shotgun (WGS) entry which is preliminary data.</text>
</comment>
<organism evidence="4 5">
    <name type="scientific">Microbulbifer aestuariivivens</name>
    <dbReference type="NCBI Taxonomy" id="1908308"/>
    <lineage>
        <taxon>Bacteria</taxon>
        <taxon>Pseudomonadati</taxon>
        <taxon>Pseudomonadota</taxon>
        <taxon>Gammaproteobacteria</taxon>
        <taxon>Cellvibrionales</taxon>
        <taxon>Microbulbiferaceae</taxon>
        <taxon>Microbulbifer</taxon>
    </lineage>
</organism>
<dbReference type="Gene3D" id="3.40.720.10">
    <property type="entry name" value="Alkaline Phosphatase, subunit A"/>
    <property type="match status" value="1"/>
</dbReference>
<keyword evidence="5" id="KW-1185">Reference proteome</keyword>
<keyword evidence="3" id="KW-0732">Signal</keyword>
<proteinExistence type="inferred from homology"/>
<dbReference type="Pfam" id="PF00245">
    <property type="entry name" value="Alk_phosphatase"/>
    <property type="match status" value="1"/>
</dbReference>
<gene>
    <name evidence="4" type="ORF">Maes01_02425</name>
</gene>
<dbReference type="SMART" id="SM00098">
    <property type="entry name" value="alkPPc"/>
    <property type="match status" value="1"/>
</dbReference>
<evidence type="ECO:0008006" key="6">
    <source>
        <dbReference type="Google" id="ProtNLM"/>
    </source>
</evidence>
<evidence type="ECO:0000256" key="2">
    <source>
        <dbReference type="RuleBase" id="RU003946"/>
    </source>
</evidence>
<dbReference type="RefSeq" id="WP_345551861.1">
    <property type="nucleotide sequence ID" value="NZ_BAABRT010000021.1"/>
</dbReference>
<evidence type="ECO:0000256" key="1">
    <source>
        <dbReference type="ARBA" id="ARBA00022553"/>
    </source>
</evidence>
<dbReference type="EMBL" id="BAABRT010000021">
    <property type="protein sequence ID" value="GAA5525852.1"/>
    <property type="molecule type" value="Genomic_DNA"/>
</dbReference>
<feature type="chain" id="PRO_5047479698" description="Alkaline phosphatase" evidence="3">
    <location>
        <begin position="19"/>
        <end position="543"/>
    </location>
</feature>
<dbReference type="SUPFAM" id="SSF53649">
    <property type="entry name" value="Alkaline phosphatase-like"/>
    <property type="match status" value="1"/>
</dbReference>
<keyword evidence="1" id="KW-0597">Phosphoprotein</keyword>
<evidence type="ECO:0000313" key="4">
    <source>
        <dbReference type="EMBL" id="GAA5525852.1"/>
    </source>
</evidence>
<comment type="similarity">
    <text evidence="2">Belongs to the alkaline phosphatase family.</text>
</comment>
<dbReference type="InterPro" id="IPR017850">
    <property type="entry name" value="Alkaline_phosphatase_core_sf"/>
</dbReference>
<evidence type="ECO:0000256" key="3">
    <source>
        <dbReference type="SAM" id="SignalP"/>
    </source>
</evidence>
<reference evidence="4 5" key="1">
    <citation type="submission" date="2024-02" db="EMBL/GenBank/DDBJ databases">
        <title>Microbulbifer aestuariivivens NBRC 112533.</title>
        <authorList>
            <person name="Ichikawa N."/>
            <person name="Katano-Makiyama Y."/>
            <person name="Hidaka K."/>
        </authorList>
    </citation>
    <scope>NUCLEOTIDE SEQUENCE [LARGE SCALE GENOMIC DNA]</scope>
    <source>
        <strain evidence="4 5">NBRC 112533</strain>
    </source>
</reference>
<evidence type="ECO:0000313" key="5">
    <source>
        <dbReference type="Proteomes" id="UP001408594"/>
    </source>
</evidence>
<dbReference type="PANTHER" id="PTHR11596">
    <property type="entry name" value="ALKALINE PHOSPHATASE"/>
    <property type="match status" value="1"/>
</dbReference>
<name>A0ABP9WRM0_9GAMM</name>
<accession>A0ABP9WRM0</accession>
<dbReference type="PRINTS" id="PR00113">
    <property type="entry name" value="ALKPHPHTASE"/>
</dbReference>
<protein>
    <recommendedName>
        <fullName evidence="6">Alkaline phosphatase</fullName>
    </recommendedName>
</protein>
<feature type="signal peptide" evidence="3">
    <location>
        <begin position="1"/>
        <end position="18"/>
    </location>
</feature>
<dbReference type="InterPro" id="IPR001952">
    <property type="entry name" value="Alkaline_phosphatase"/>
</dbReference>